<evidence type="ECO:0000259" key="1">
    <source>
        <dbReference type="SMART" id="SM01321"/>
    </source>
</evidence>
<dbReference type="PANTHER" id="PTHR36966:SF1">
    <property type="entry name" value="REP-ASSOCIATED TYROSINE TRANSPOSASE"/>
    <property type="match status" value="1"/>
</dbReference>
<dbReference type="SMART" id="SM01321">
    <property type="entry name" value="Y1_Tnp"/>
    <property type="match status" value="1"/>
</dbReference>
<gene>
    <name evidence="2" type="ORF">N7E81_18945</name>
</gene>
<accession>A0ABY6CZU5</accession>
<dbReference type="Gene3D" id="3.30.70.1290">
    <property type="entry name" value="Transposase IS200-like"/>
    <property type="match status" value="1"/>
</dbReference>
<dbReference type="InterPro" id="IPR052715">
    <property type="entry name" value="RAYT_transposase"/>
</dbReference>
<feature type="domain" description="Transposase IS200-like" evidence="1">
    <location>
        <begin position="9"/>
        <end position="147"/>
    </location>
</feature>
<dbReference type="NCBIfam" id="NF047646">
    <property type="entry name" value="REP_Tyr_transpos"/>
    <property type="match status" value="1"/>
</dbReference>
<proteinExistence type="predicted"/>
<dbReference type="InterPro" id="IPR036515">
    <property type="entry name" value="Transposase_17_sf"/>
</dbReference>
<dbReference type="EMBL" id="CP106735">
    <property type="protein sequence ID" value="UXX79431.1"/>
    <property type="molecule type" value="Genomic_DNA"/>
</dbReference>
<dbReference type="InterPro" id="IPR002686">
    <property type="entry name" value="Transposase_17"/>
</dbReference>
<evidence type="ECO:0000313" key="2">
    <source>
        <dbReference type="EMBL" id="UXX79431.1"/>
    </source>
</evidence>
<reference evidence="2" key="1">
    <citation type="submission" date="2022-10" db="EMBL/GenBank/DDBJ databases">
        <title>Comparative genomics and taxonomic characterization of three novel marine species of genus Reichenbachiella exhibiting antioxidant and polysaccharide degradation activities.</title>
        <authorList>
            <person name="Muhammad N."/>
            <person name="Lee Y.-J."/>
            <person name="Ko J."/>
            <person name="Kim S.-G."/>
        </authorList>
    </citation>
    <scope>NUCLEOTIDE SEQUENCE</scope>
    <source>
        <strain evidence="2">Wsw4-B4</strain>
    </source>
</reference>
<evidence type="ECO:0000313" key="3">
    <source>
        <dbReference type="Proteomes" id="UP001062165"/>
    </source>
</evidence>
<sequence length="181" mass="21142">MSEKYKANLTGELYFITITVVDWVDLLTRPAYKEVIVESLKHCQLNKGLKVHAYAIMSNHWHAIVSLEVAKLEEIIRDIKKFTSKRLIEMIGQINESRREWMLKKFAFAARRVRKGVNYKVWQDGYHPIHLSSNDMIDQRLNYIHQNPVEEGYVCEPEHYVYSSAKDYAGLPGLIALQMLT</sequence>
<protein>
    <submittedName>
        <fullName evidence="2">Transposase</fullName>
    </submittedName>
</protein>
<dbReference type="Pfam" id="PF01797">
    <property type="entry name" value="Y1_Tnp"/>
    <property type="match status" value="1"/>
</dbReference>
<dbReference type="PANTHER" id="PTHR36966">
    <property type="entry name" value="REP-ASSOCIATED TYROSINE TRANSPOSASE"/>
    <property type="match status" value="1"/>
</dbReference>
<organism evidence="2 3">
    <name type="scientific">Reichenbachiella carrageenanivorans</name>
    <dbReference type="NCBI Taxonomy" id="2979869"/>
    <lineage>
        <taxon>Bacteria</taxon>
        <taxon>Pseudomonadati</taxon>
        <taxon>Bacteroidota</taxon>
        <taxon>Cytophagia</taxon>
        <taxon>Cytophagales</taxon>
        <taxon>Reichenbachiellaceae</taxon>
        <taxon>Reichenbachiella</taxon>
    </lineage>
</organism>
<dbReference type="SUPFAM" id="SSF143422">
    <property type="entry name" value="Transposase IS200-like"/>
    <property type="match status" value="1"/>
</dbReference>
<name>A0ABY6CZU5_9BACT</name>
<dbReference type="Proteomes" id="UP001062165">
    <property type="component" value="Chromosome"/>
</dbReference>
<keyword evidence="3" id="KW-1185">Reference proteome</keyword>
<dbReference type="RefSeq" id="WP_263051174.1">
    <property type="nucleotide sequence ID" value="NZ_CP106735.1"/>
</dbReference>